<dbReference type="InterPro" id="IPR010985">
    <property type="entry name" value="Ribbon_hlx_hlx"/>
</dbReference>
<dbReference type="SUPFAM" id="SSF47598">
    <property type="entry name" value="Ribbon-helix-helix"/>
    <property type="match status" value="1"/>
</dbReference>
<accession>A0A512IIB9</accession>
<feature type="compositionally biased region" description="Basic and acidic residues" evidence="1">
    <location>
        <begin position="1"/>
        <end position="13"/>
    </location>
</feature>
<dbReference type="GO" id="GO:0006355">
    <property type="term" value="P:regulation of DNA-templated transcription"/>
    <property type="evidence" value="ECO:0007669"/>
    <property type="project" value="InterPro"/>
</dbReference>
<dbReference type="EMBL" id="BJZS01000126">
    <property type="protein sequence ID" value="GEO97417.1"/>
    <property type="molecule type" value="Genomic_DNA"/>
</dbReference>
<dbReference type="Pfam" id="PF01402">
    <property type="entry name" value="RHH_1"/>
    <property type="match status" value="1"/>
</dbReference>
<dbReference type="InterPro" id="IPR002145">
    <property type="entry name" value="CopG"/>
</dbReference>
<protein>
    <recommendedName>
        <fullName evidence="2">Ribbon-helix-helix protein CopG domain-containing protein</fullName>
    </recommendedName>
</protein>
<proteinExistence type="predicted"/>
<evidence type="ECO:0000259" key="2">
    <source>
        <dbReference type="Pfam" id="PF01402"/>
    </source>
</evidence>
<keyword evidence="4" id="KW-1185">Reference proteome</keyword>
<sequence>MGDYDELARHAEHGGLAVKPGTVRRGPEAAEAARTALMAATGTTTAEEATRIAVGRPALGQEGKSPVVRARVPQALKDRLHQIAQEQHRNESEIVREALIAYIRLGEGASATVDQ</sequence>
<dbReference type="Proteomes" id="UP000321103">
    <property type="component" value="Unassembled WGS sequence"/>
</dbReference>
<evidence type="ECO:0000313" key="3">
    <source>
        <dbReference type="EMBL" id="GEO97417.1"/>
    </source>
</evidence>
<comment type="caution">
    <text evidence="3">The sequence shown here is derived from an EMBL/GenBank/DDBJ whole genome shotgun (WGS) entry which is preliminary data.</text>
</comment>
<feature type="region of interest" description="Disordered" evidence="1">
    <location>
        <begin position="1"/>
        <end position="30"/>
    </location>
</feature>
<name>A0A512IIB9_9MICC</name>
<organism evidence="3 4">
    <name type="scientific">Kocuria turfanensis</name>
    <dbReference type="NCBI Taxonomy" id="388357"/>
    <lineage>
        <taxon>Bacteria</taxon>
        <taxon>Bacillati</taxon>
        <taxon>Actinomycetota</taxon>
        <taxon>Actinomycetes</taxon>
        <taxon>Micrococcales</taxon>
        <taxon>Micrococcaceae</taxon>
        <taxon>Kocuria</taxon>
    </lineage>
</organism>
<evidence type="ECO:0000256" key="1">
    <source>
        <dbReference type="SAM" id="MobiDB-lite"/>
    </source>
</evidence>
<feature type="domain" description="Ribbon-helix-helix protein CopG" evidence="2">
    <location>
        <begin position="69"/>
        <end position="104"/>
    </location>
</feature>
<dbReference type="RefSeq" id="WP_147017924.1">
    <property type="nucleotide sequence ID" value="NZ_BJZS01000126.1"/>
</dbReference>
<evidence type="ECO:0000313" key="4">
    <source>
        <dbReference type="Proteomes" id="UP000321103"/>
    </source>
</evidence>
<gene>
    <name evidence="3" type="ORF">KTU01_35400</name>
</gene>
<dbReference type="AlphaFoldDB" id="A0A512IIB9"/>
<reference evidence="3 4" key="1">
    <citation type="submission" date="2019-07" db="EMBL/GenBank/DDBJ databases">
        <title>Whole genome shotgun sequence of Kocuria turfanensis NBRC 107627.</title>
        <authorList>
            <person name="Hosoyama A."/>
            <person name="Uohara A."/>
            <person name="Ohji S."/>
            <person name="Ichikawa N."/>
        </authorList>
    </citation>
    <scope>NUCLEOTIDE SEQUENCE [LARGE SCALE GENOMIC DNA]</scope>
    <source>
        <strain evidence="3 4">NBRC 107627</strain>
    </source>
</reference>
<dbReference type="STRING" id="388357.GCA_001580365_03781"/>